<keyword evidence="1" id="KW-0812">Transmembrane</keyword>
<feature type="transmembrane region" description="Helical" evidence="1">
    <location>
        <begin position="210"/>
        <end position="229"/>
    </location>
</feature>
<accession>A0A6N8JBP8</accession>
<organism evidence="2 3">
    <name type="scientific">Chitinophaga oryziterrae</name>
    <dbReference type="NCBI Taxonomy" id="1031224"/>
    <lineage>
        <taxon>Bacteria</taxon>
        <taxon>Pseudomonadati</taxon>
        <taxon>Bacteroidota</taxon>
        <taxon>Chitinophagia</taxon>
        <taxon>Chitinophagales</taxon>
        <taxon>Chitinophagaceae</taxon>
        <taxon>Chitinophaga</taxon>
    </lineage>
</organism>
<comment type="caution">
    <text evidence="2">The sequence shown here is derived from an EMBL/GenBank/DDBJ whole genome shotgun (WGS) entry which is preliminary data.</text>
</comment>
<evidence type="ECO:0000313" key="2">
    <source>
        <dbReference type="EMBL" id="MVT41951.1"/>
    </source>
</evidence>
<dbReference type="RefSeq" id="WP_157300589.1">
    <property type="nucleotide sequence ID" value="NZ_BAAAZB010000005.1"/>
</dbReference>
<dbReference type="EMBL" id="WRXO01000004">
    <property type="protein sequence ID" value="MVT41951.1"/>
    <property type="molecule type" value="Genomic_DNA"/>
</dbReference>
<feature type="transmembrane region" description="Helical" evidence="1">
    <location>
        <begin position="41"/>
        <end position="63"/>
    </location>
</feature>
<keyword evidence="1" id="KW-1133">Transmembrane helix</keyword>
<name>A0A6N8JBP8_9BACT</name>
<keyword evidence="1" id="KW-0472">Membrane</keyword>
<dbReference type="Proteomes" id="UP000468388">
    <property type="component" value="Unassembled WGS sequence"/>
</dbReference>
<dbReference type="AlphaFoldDB" id="A0A6N8JBP8"/>
<feature type="transmembrane region" description="Helical" evidence="1">
    <location>
        <begin position="171"/>
        <end position="190"/>
    </location>
</feature>
<dbReference type="OrthoDB" id="662998at2"/>
<sequence>MKYLFPAFSQLFTLFFAIPFPMLLYYDIKNENPPDLAGTNPWIALGLVALSMMLWIFLLTTYFRNWILSVFRLKHNMELLKKDGVLREATILDSAKIPNKNAEYNTYELTLSFKNLVNTEITQKTAVNDIRPDEHRFETGKKIDLLIDSQMKRTPYFMFATSEASIRSGIMLLRTGGLLVCSILVAGYYIFSYQLENDGAGWRFMSFGHPLLICPLVLLFYKCIALLIAKFSGNAADQAFIKFKGIRTTAKVLHVEETGTYINEQPMIRFELEYTDEQQQAHRTSFKKIIGLLKLDLARQKNIDIFYLKDDPARIAFAEDLDNLN</sequence>
<keyword evidence="3" id="KW-1185">Reference proteome</keyword>
<gene>
    <name evidence="2" type="ORF">GO495_15275</name>
</gene>
<protein>
    <submittedName>
        <fullName evidence="2">Uncharacterized protein</fullName>
    </submittedName>
</protein>
<evidence type="ECO:0000256" key="1">
    <source>
        <dbReference type="SAM" id="Phobius"/>
    </source>
</evidence>
<proteinExistence type="predicted"/>
<reference evidence="2 3" key="1">
    <citation type="submission" date="2019-12" db="EMBL/GenBank/DDBJ databases">
        <title>The draft genomic sequence of strain Chitinophaga oryziterrae JCM 16595.</title>
        <authorList>
            <person name="Zhang X."/>
        </authorList>
    </citation>
    <scope>NUCLEOTIDE SEQUENCE [LARGE SCALE GENOMIC DNA]</scope>
    <source>
        <strain evidence="2 3">JCM 16595</strain>
    </source>
</reference>
<evidence type="ECO:0000313" key="3">
    <source>
        <dbReference type="Proteomes" id="UP000468388"/>
    </source>
</evidence>